<dbReference type="PANTHER" id="PTHR12406">
    <property type="entry name" value="CALCIUM-INDEPENDENT PHOSPHOLIPASE A2 IPLA2 -RELATED"/>
    <property type="match status" value="1"/>
</dbReference>
<dbReference type="SUPFAM" id="SSF52151">
    <property type="entry name" value="FabD/lysophospholipase-like"/>
    <property type="match status" value="1"/>
</dbReference>
<evidence type="ECO:0000256" key="1">
    <source>
        <dbReference type="ARBA" id="ARBA00023098"/>
    </source>
</evidence>
<keyword evidence="6" id="KW-1185">Reference proteome</keyword>
<dbReference type="InterPro" id="IPR039185">
    <property type="entry name" value="Pat_PNPLA3"/>
</dbReference>
<dbReference type="Pfam" id="PF01734">
    <property type="entry name" value="Patatin"/>
    <property type="match status" value="1"/>
</dbReference>
<accession>A0A384APF6</accession>
<feature type="short sequence motif" description="DGA/G" evidence="2">
    <location>
        <begin position="199"/>
        <end position="201"/>
    </location>
</feature>
<feature type="active site" description="Proton acceptor" evidence="2">
    <location>
        <position position="199"/>
    </location>
</feature>
<evidence type="ECO:0000259" key="5">
    <source>
        <dbReference type="PROSITE" id="PS51635"/>
    </source>
</evidence>
<dbReference type="InterPro" id="IPR033562">
    <property type="entry name" value="PLPL"/>
</dbReference>
<dbReference type="GO" id="GO:0019433">
    <property type="term" value="P:triglyceride catabolic process"/>
    <property type="evidence" value="ECO:0007669"/>
    <property type="project" value="InterPro"/>
</dbReference>
<dbReference type="CTD" id="80339"/>
<dbReference type="GO" id="GO:0004623">
    <property type="term" value="F:phospholipase A2 activity"/>
    <property type="evidence" value="ECO:0007669"/>
    <property type="project" value="UniProtKB-EC"/>
</dbReference>
<name>A0A384APF6_BALAC</name>
<dbReference type="GO" id="GO:0005737">
    <property type="term" value="C:cytoplasm"/>
    <property type="evidence" value="ECO:0007669"/>
    <property type="project" value="TreeGrafter"/>
</dbReference>
<feature type="compositionally biased region" description="Basic and acidic residues" evidence="3">
    <location>
        <begin position="14"/>
        <end position="27"/>
    </location>
</feature>
<organism evidence="6 7">
    <name type="scientific">Balaenoptera acutorostrata</name>
    <name type="common">Common minke whale</name>
    <name type="synonym">Balaena rostrata</name>
    <dbReference type="NCBI Taxonomy" id="9767"/>
    <lineage>
        <taxon>Eukaryota</taxon>
        <taxon>Metazoa</taxon>
        <taxon>Chordata</taxon>
        <taxon>Craniata</taxon>
        <taxon>Vertebrata</taxon>
        <taxon>Euteleostomi</taxon>
        <taxon>Mammalia</taxon>
        <taxon>Eutheria</taxon>
        <taxon>Laurasiatheria</taxon>
        <taxon>Artiodactyla</taxon>
        <taxon>Whippomorpha</taxon>
        <taxon>Cetacea</taxon>
        <taxon>Mysticeti</taxon>
        <taxon>Balaenopteridae</taxon>
        <taxon>Balaenoptera</taxon>
    </lineage>
</organism>
<dbReference type="GO" id="GO:0001676">
    <property type="term" value="P:long-chain fatty acid metabolic process"/>
    <property type="evidence" value="ECO:0007669"/>
    <property type="project" value="UniProtKB-ARBA"/>
</dbReference>
<dbReference type="GO" id="GO:0003841">
    <property type="term" value="F:1-acylglycerol-3-phosphate O-acyltransferase activity"/>
    <property type="evidence" value="ECO:0007669"/>
    <property type="project" value="UniProtKB-EC"/>
</dbReference>
<gene>
    <name evidence="7" type="primary">PNPLA3</name>
</gene>
<dbReference type="GO" id="GO:0035727">
    <property type="term" value="F:lysophosphatidic acid binding"/>
    <property type="evidence" value="ECO:0007669"/>
    <property type="project" value="UniProtKB-ARBA"/>
</dbReference>
<feature type="transmembrane region" description="Helical" evidence="4">
    <location>
        <begin position="41"/>
        <end position="63"/>
    </location>
</feature>
<evidence type="ECO:0000256" key="4">
    <source>
        <dbReference type="SAM" id="Phobius"/>
    </source>
</evidence>
<feature type="short sequence motif" description="GXSXG" evidence="2">
    <location>
        <begin position="78"/>
        <end position="82"/>
    </location>
</feature>
<dbReference type="Proteomes" id="UP001652580">
    <property type="component" value="Chromosome 11"/>
</dbReference>
<feature type="short sequence motif" description="GXGXXG" evidence="2">
    <location>
        <begin position="47"/>
        <end position="52"/>
    </location>
</feature>
<proteinExistence type="predicted"/>
<keyword evidence="2" id="KW-0378">Hydrolase</keyword>
<dbReference type="GO" id="GO:0004806">
    <property type="term" value="F:triacylglycerol lipase activity"/>
    <property type="evidence" value="ECO:0007669"/>
    <property type="project" value="UniProtKB-EC"/>
</dbReference>
<dbReference type="Gene3D" id="3.40.1090.10">
    <property type="entry name" value="Cytosolic phospholipase A2 catalytic domain"/>
    <property type="match status" value="1"/>
</dbReference>
<dbReference type="GO" id="GO:0005811">
    <property type="term" value="C:lipid droplet"/>
    <property type="evidence" value="ECO:0007669"/>
    <property type="project" value="UniProtKB-SubCell"/>
</dbReference>
<evidence type="ECO:0000256" key="2">
    <source>
        <dbReference type="PROSITE-ProRule" id="PRU01161"/>
    </source>
</evidence>
<evidence type="ECO:0000313" key="7">
    <source>
        <dbReference type="RefSeq" id="XP_007189230.2"/>
    </source>
</evidence>
<dbReference type="STRING" id="310752.A0A384APF6"/>
<reference evidence="7" key="1">
    <citation type="submission" date="2025-08" db="UniProtKB">
        <authorList>
            <consortium name="RefSeq"/>
        </authorList>
    </citation>
    <scope>IDENTIFICATION</scope>
</reference>
<dbReference type="AlphaFoldDB" id="A0A384APF6"/>
<keyword evidence="4" id="KW-0812">Transmembrane</keyword>
<dbReference type="RefSeq" id="XP_007189230.2">
    <property type="nucleotide sequence ID" value="XM_007189168.2"/>
</dbReference>
<dbReference type="InterPro" id="IPR002641">
    <property type="entry name" value="PNPLA_dom"/>
</dbReference>
<evidence type="ECO:0000313" key="6">
    <source>
        <dbReference type="Proteomes" id="UP001652580"/>
    </source>
</evidence>
<dbReference type="GO" id="GO:0016020">
    <property type="term" value="C:membrane"/>
    <property type="evidence" value="ECO:0007669"/>
    <property type="project" value="UniProtKB-SubCell"/>
</dbReference>
<dbReference type="KEGG" id="bacu:103016193"/>
<dbReference type="GeneID" id="103016193"/>
<feature type="domain" description="PNPLA" evidence="5">
    <location>
        <begin position="43"/>
        <end position="212"/>
    </location>
</feature>
<dbReference type="GO" id="GO:0019432">
    <property type="term" value="P:triglyceride biosynthetic process"/>
    <property type="evidence" value="ECO:0007669"/>
    <property type="project" value="UniProtKB-ARBA"/>
</dbReference>
<protein>
    <submittedName>
        <fullName evidence="7">1-acylglycerol-3-phosphate O-acyltransferase PNPLA3 isoform X1</fullName>
    </submittedName>
</protein>
<dbReference type="GO" id="GO:0055088">
    <property type="term" value="P:lipid homeostasis"/>
    <property type="evidence" value="ECO:0007669"/>
    <property type="project" value="TreeGrafter"/>
</dbReference>
<dbReference type="InterPro" id="IPR016035">
    <property type="entry name" value="Acyl_Trfase/lysoPLipase"/>
</dbReference>
<feature type="transmembrane region" description="Helical" evidence="4">
    <location>
        <begin position="75"/>
        <end position="95"/>
    </location>
</feature>
<dbReference type="GO" id="GO:0036042">
    <property type="term" value="F:long-chain fatty acyl-CoA binding"/>
    <property type="evidence" value="ECO:0007669"/>
    <property type="project" value="UniProtKB-ARBA"/>
</dbReference>
<dbReference type="FunCoup" id="A0A384APF6">
    <property type="interactions" value="172"/>
</dbReference>
<keyword evidence="2" id="KW-0442">Lipid degradation</keyword>
<evidence type="ECO:0000256" key="3">
    <source>
        <dbReference type="SAM" id="MobiDB-lite"/>
    </source>
</evidence>
<dbReference type="PROSITE" id="PS51635">
    <property type="entry name" value="PNPLA"/>
    <property type="match status" value="1"/>
</dbReference>
<dbReference type="PANTHER" id="PTHR12406:SF22">
    <property type="entry name" value="1-ACYLGLYCEROL-3-PHOSPHATE O-ACYLTRANSFERASE PNPLA3"/>
    <property type="match status" value="1"/>
</dbReference>
<keyword evidence="4" id="KW-1133">Transmembrane helix</keyword>
<feature type="region of interest" description="Disordered" evidence="3">
    <location>
        <begin position="1"/>
        <end position="31"/>
    </location>
</feature>
<dbReference type="InParanoid" id="A0A384APF6"/>
<dbReference type="GO" id="GO:0006654">
    <property type="term" value="P:phosphatidic acid biosynthetic process"/>
    <property type="evidence" value="ECO:0007669"/>
    <property type="project" value="UniProtKB-ARBA"/>
</dbReference>
<feature type="active site" description="Nucleophile" evidence="2">
    <location>
        <position position="80"/>
    </location>
</feature>
<keyword evidence="1 2" id="KW-0443">Lipid metabolism</keyword>
<keyword evidence="4" id="KW-0472">Membrane</keyword>
<dbReference type="CDD" id="cd07221">
    <property type="entry name" value="Pat_PNPLA3"/>
    <property type="match status" value="1"/>
</dbReference>
<sequence length="448" mass="49937">MPGMSAPGPAESQSGRRAEPRRSRTPDSRPVAAMYDPERGWSLSFAGCGFLGFYHIGVTRCLSERAPHLLRNARRFFGASAGALHCAFFLSGVPLEQTLQALMDLVRSARSRNIGVLHPAFNLSKHLRDGLQRYLPDNVHQLLSGRIVISLTRVADGENVLVSDFRSKDEVVDALFCSSFVPFISGLIPPSFRGVRYIDGGVSDIIPFFDTKTTITVSPFYGESDICPKVKSTNFLHVDFTKLSLRLCSENIYLLTRVLFPADLKVLGELCFRGYLDTVRFLEENGICDRPPLCLSASSAESEVLEAPWEHGRLQPSPGMAAGEARPEGDKLLDHPHLSILPWDESILETLSPKLTIALREAIRNQDGYISKMCNFLPIKVMSYVVLPCTLPVESVIAVVQRLVMWLPDMPSDILWLCWATSRICSRVMMRLPPVEPYVKDTGQKLWN</sequence>